<comment type="caution">
    <text evidence="2">The sequence shown here is derived from an EMBL/GenBank/DDBJ whole genome shotgun (WGS) entry which is preliminary data.</text>
</comment>
<feature type="transmembrane region" description="Helical" evidence="1">
    <location>
        <begin position="56"/>
        <end position="80"/>
    </location>
</feature>
<keyword evidence="1" id="KW-0472">Membrane</keyword>
<dbReference type="GeneID" id="25313991"/>
<protein>
    <submittedName>
        <fullName evidence="2">Uncharacterized protein</fullName>
    </submittedName>
</protein>
<dbReference type="InterPro" id="IPR022185">
    <property type="entry name" value="DUF3712"/>
</dbReference>
<organism evidence="2 3">
    <name type="scientific">Rasamsonia emersonii (strain ATCC 16479 / CBS 393.64 / IMI 116815)</name>
    <dbReference type="NCBI Taxonomy" id="1408163"/>
    <lineage>
        <taxon>Eukaryota</taxon>
        <taxon>Fungi</taxon>
        <taxon>Dikarya</taxon>
        <taxon>Ascomycota</taxon>
        <taxon>Pezizomycotina</taxon>
        <taxon>Eurotiomycetes</taxon>
        <taxon>Eurotiomycetidae</taxon>
        <taxon>Eurotiales</taxon>
        <taxon>Trichocomaceae</taxon>
        <taxon>Rasamsonia</taxon>
    </lineage>
</organism>
<dbReference type="RefSeq" id="XP_013330967.1">
    <property type="nucleotide sequence ID" value="XM_013475513.1"/>
</dbReference>
<dbReference type="PANTHER" id="PTHR35895">
    <property type="entry name" value="CHROMOSOME 16, WHOLE GENOME SHOTGUN SEQUENCE"/>
    <property type="match status" value="1"/>
</dbReference>
<keyword evidence="1" id="KW-0812">Transmembrane</keyword>
<reference evidence="2 3" key="1">
    <citation type="submission" date="2015-04" db="EMBL/GenBank/DDBJ databases">
        <authorList>
            <person name="Heijne W.H."/>
            <person name="Fedorova N.D."/>
            <person name="Nierman W.C."/>
            <person name="Vollebregt A.W."/>
            <person name="Zhao Z."/>
            <person name="Wu L."/>
            <person name="Kumar M."/>
            <person name="Stam H."/>
            <person name="van den Berg M.A."/>
            <person name="Pel H.J."/>
        </authorList>
    </citation>
    <scope>NUCLEOTIDE SEQUENCE [LARGE SCALE GENOMIC DNA]</scope>
    <source>
        <strain evidence="2 3">CBS 393.64</strain>
    </source>
</reference>
<gene>
    <name evidence="2" type="ORF">T310_1640</name>
</gene>
<dbReference type="EMBL" id="LASV01000065">
    <property type="protein sequence ID" value="KKA24355.1"/>
    <property type="molecule type" value="Genomic_DNA"/>
</dbReference>
<keyword evidence="1" id="KW-1133">Transmembrane helix</keyword>
<dbReference type="STRING" id="1408163.A0A0F4Z1X6"/>
<proteinExistence type="predicted"/>
<evidence type="ECO:0000256" key="1">
    <source>
        <dbReference type="SAM" id="Phobius"/>
    </source>
</evidence>
<dbReference type="AlphaFoldDB" id="A0A0F4Z1X6"/>
<dbReference type="InterPro" id="IPR046368">
    <property type="entry name" value="Tag1"/>
</dbReference>
<keyword evidence="3" id="KW-1185">Reference proteome</keyword>
<dbReference type="Pfam" id="PF12505">
    <property type="entry name" value="DUF3712"/>
    <property type="match status" value="1"/>
</dbReference>
<dbReference type="PANTHER" id="PTHR35895:SF2">
    <property type="match status" value="1"/>
</dbReference>
<evidence type="ECO:0000313" key="3">
    <source>
        <dbReference type="Proteomes" id="UP000053958"/>
    </source>
</evidence>
<name>A0A0F4Z1X6_RASE3</name>
<dbReference type="GO" id="GO:0000329">
    <property type="term" value="C:fungal-type vacuole membrane"/>
    <property type="evidence" value="ECO:0007669"/>
    <property type="project" value="InterPro"/>
</dbReference>
<evidence type="ECO:0000313" key="2">
    <source>
        <dbReference type="EMBL" id="KKA24355.1"/>
    </source>
</evidence>
<dbReference type="Proteomes" id="UP000053958">
    <property type="component" value="Unassembled WGS sequence"/>
</dbReference>
<sequence>MAEKGKTFLDKLSKYTIGVNRGPLLPDFGGKEGVEEIPPERPLTRKEKIKRHFRRYWCCHVLVLIIGLAIFLPLFIIYGIPAISQDLLNKGTITVESAQILQPRKDNVILTMISSIYIPGGFTVKTDPTTLDMYIPDGGPISPFAQLFLAKNTVHGNTSMGVYNQPTPLLNLSAWQDFVNNTVFLHDGPLGLYGHVNSHLGKLSANLTLQKTVHSNALNQFKGFSIDSAALILPPEPDGTNLLANATLPNQSILTLEIGNTTMNVLSGDLVIGTAVIENLWIRPGNNSVTIRGQADLATILHNLPQILKSQAAAIRNGYLELTTRVTNITYEGELVPYYTNSMASLPLTAQIPILGLIVNTLKTFLSSPAAKNGQGLLGALNATGVLNGSGGSGGGLAGLLNDTTALETVARRHLEHLMTI</sequence>
<accession>A0A0F4Z1X6</accession>
<dbReference type="OrthoDB" id="10039566at2759"/>